<dbReference type="AlphaFoldDB" id="A0ABD6BP07"/>
<accession>A0ABD6BP07</accession>
<evidence type="ECO:0008006" key="4">
    <source>
        <dbReference type="Google" id="ProtNLM"/>
    </source>
</evidence>
<dbReference type="EMBL" id="JBHUCZ010000001">
    <property type="protein sequence ID" value="MFD1565918.1"/>
    <property type="molecule type" value="Genomic_DNA"/>
</dbReference>
<dbReference type="Proteomes" id="UP001597139">
    <property type="component" value="Unassembled WGS sequence"/>
</dbReference>
<evidence type="ECO:0000313" key="2">
    <source>
        <dbReference type="EMBL" id="MFD1565918.1"/>
    </source>
</evidence>
<feature type="transmembrane region" description="Helical" evidence="1">
    <location>
        <begin position="12"/>
        <end position="32"/>
    </location>
</feature>
<keyword evidence="3" id="KW-1185">Reference proteome</keyword>
<evidence type="ECO:0000313" key="3">
    <source>
        <dbReference type="Proteomes" id="UP001597139"/>
    </source>
</evidence>
<dbReference type="RefSeq" id="WP_267645160.1">
    <property type="nucleotide sequence ID" value="NZ_JANHGR010000001.1"/>
</dbReference>
<name>A0ABD6BP07_9EURY</name>
<evidence type="ECO:0000256" key="1">
    <source>
        <dbReference type="SAM" id="Phobius"/>
    </source>
</evidence>
<reference evidence="2 3" key="1">
    <citation type="journal article" date="2019" name="Int. J. Syst. Evol. Microbiol.">
        <title>The Global Catalogue of Microorganisms (GCM) 10K type strain sequencing project: providing services to taxonomists for standard genome sequencing and annotation.</title>
        <authorList>
            <consortium name="The Broad Institute Genomics Platform"/>
            <consortium name="The Broad Institute Genome Sequencing Center for Infectious Disease"/>
            <person name="Wu L."/>
            <person name="Ma J."/>
        </authorList>
    </citation>
    <scope>NUCLEOTIDE SEQUENCE [LARGE SCALE GENOMIC DNA]</scope>
    <source>
        <strain evidence="2 3">CGMCC 1.12859</strain>
    </source>
</reference>
<keyword evidence="1" id="KW-0812">Transmembrane</keyword>
<comment type="caution">
    <text evidence="2">The sequence shown here is derived from an EMBL/GenBank/DDBJ whole genome shotgun (WGS) entry which is preliminary data.</text>
</comment>
<sequence>MSREQSWNRLMAALMTVSLVLFPLVLIAVPPFARGEFPGPLTRIDAVVGFFVFVPLGFALVTAYRVAQYHGLIGAEQDSF</sequence>
<gene>
    <name evidence="2" type="ORF">ACFSAU_00280</name>
</gene>
<protein>
    <recommendedName>
        <fullName evidence="4">Cox cluster protein</fullName>
    </recommendedName>
</protein>
<organism evidence="2 3">
    <name type="scientific">Halolamina litorea</name>
    <dbReference type="NCBI Taxonomy" id="1515593"/>
    <lineage>
        <taxon>Archaea</taxon>
        <taxon>Methanobacteriati</taxon>
        <taxon>Methanobacteriota</taxon>
        <taxon>Stenosarchaea group</taxon>
        <taxon>Halobacteria</taxon>
        <taxon>Halobacteriales</taxon>
        <taxon>Haloferacaceae</taxon>
    </lineage>
</organism>
<keyword evidence="1" id="KW-1133">Transmembrane helix</keyword>
<keyword evidence="1" id="KW-0472">Membrane</keyword>
<proteinExistence type="predicted"/>
<feature type="transmembrane region" description="Helical" evidence="1">
    <location>
        <begin position="44"/>
        <end position="64"/>
    </location>
</feature>